<dbReference type="RefSeq" id="WP_138327872.1">
    <property type="nucleotide sequence ID" value="NZ_VCDI01000011.1"/>
</dbReference>
<dbReference type="OrthoDB" id="2086168at2"/>
<evidence type="ECO:0000313" key="1">
    <source>
        <dbReference type="EMBL" id="TLU70712.1"/>
    </source>
</evidence>
<gene>
    <name evidence="1" type="ORF">FE263_20290</name>
</gene>
<proteinExistence type="predicted"/>
<sequence>MCGLCGILGGGGHWTDGVGTGQAAAVPWLRRQARRERVALGNAVLHPIGLTLSDWQGSEFLLRARTGATTMVGTLTDLWPKAERLSGRIIDPLDPDFLDTLDAAGR</sequence>
<dbReference type="Proteomes" id="UP000305654">
    <property type="component" value="Unassembled WGS sequence"/>
</dbReference>
<comment type="caution">
    <text evidence="1">The sequence shown here is derived from an EMBL/GenBank/DDBJ whole genome shotgun (WGS) entry which is preliminary data.</text>
</comment>
<reference evidence="1 2" key="1">
    <citation type="submission" date="2019-05" db="EMBL/GenBank/DDBJ databases">
        <authorList>
            <person name="Pankratov T."/>
            <person name="Grouzdev D."/>
        </authorList>
    </citation>
    <scope>NUCLEOTIDE SEQUENCE [LARGE SCALE GENOMIC DNA]</scope>
    <source>
        <strain evidence="1 2">KEBCLARHB70R</strain>
    </source>
</reference>
<accession>A0A5R9IZJ5</accession>
<name>A0A5R9IZJ5_9PROT</name>
<protein>
    <submittedName>
        <fullName evidence="1">Uncharacterized protein</fullName>
    </submittedName>
</protein>
<keyword evidence="2" id="KW-1185">Reference proteome</keyword>
<dbReference type="EMBL" id="VCDI01000011">
    <property type="protein sequence ID" value="TLU70712.1"/>
    <property type="molecule type" value="Genomic_DNA"/>
</dbReference>
<dbReference type="AlphaFoldDB" id="A0A5R9IZJ5"/>
<evidence type="ECO:0000313" key="2">
    <source>
        <dbReference type="Proteomes" id="UP000305654"/>
    </source>
</evidence>
<organism evidence="1 2">
    <name type="scientific">Lichenicoccus roseus</name>
    <dbReference type="NCBI Taxonomy" id="2683649"/>
    <lineage>
        <taxon>Bacteria</taxon>
        <taxon>Pseudomonadati</taxon>
        <taxon>Pseudomonadota</taxon>
        <taxon>Alphaproteobacteria</taxon>
        <taxon>Acetobacterales</taxon>
        <taxon>Acetobacteraceae</taxon>
        <taxon>Lichenicoccus</taxon>
    </lineage>
</organism>